<reference evidence="3 4" key="2">
    <citation type="submission" date="2016-12" db="EMBL/GenBank/DDBJ databases">
        <title>Draft Genome Sequence of Cystobacter ferrugineus Strain Cbfe23.</title>
        <authorList>
            <person name="Akbar S."/>
            <person name="Dowd S.E."/>
            <person name="Stevens D.C."/>
        </authorList>
    </citation>
    <scope>NUCLEOTIDE SEQUENCE [LARGE SCALE GENOMIC DNA]</scope>
    <source>
        <strain evidence="3 4">Cbfe23</strain>
    </source>
</reference>
<dbReference type="Pfam" id="PF15646">
    <property type="entry name" value="Tox-REase-2"/>
    <property type="match status" value="1"/>
</dbReference>
<proteinExistence type="predicted"/>
<sequence>MESFLRVLFLCLTLGLATPSLANSLPEALCGTASVPVAQMAASEKLCRSFALGLAGVPGATLREARVLLTPENLAAMSALSGIWLASQGVPVVGEGVDAALATLGIILLGLATGDDLARRFQRTHAGEEEFLVQGGGARIWADGVNHPDAHLVEVKYIKDAVTSPFIEGSKCPEVIRAKIRKEVGDEFERYAAILKDSETPAAGLEDITNNVEAASHFASLMKRLNIPGRVRVITGGRAP</sequence>
<keyword evidence="4" id="KW-1185">Reference proteome</keyword>
<protein>
    <recommendedName>
        <fullName evidence="2">Tox-REase-2 domain-containing protein</fullName>
    </recommendedName>
</protein>
<feature type="domain" description="Tox-REase-2" evidence="2">
    <location>
        <begin position="121"/>
        <end position="227"/>
    </location>
</feature>
<dbReference type="EMBL" id="MPIN01000023">
    <property type="protein sequence ID" value="OJH34025.1"/>
    <property type="molecule type" value="Genomic_DNA"/>
</dbReference>
<evidence type="ECO:0000259" key="2">
    <source>
        <dbReference type="Pfam" id="PF15646"/>
    </source>
</evidence>
<gene>
    <name evidence="3" type="ORF">BON30_45265</name>
</gene>
<dbReference type="Proteomes" id="UP000182229">
    <property type="component" value="Unassembled WGS sequence"/>
</dbReference>
<accession>A0A1L9AVH9</accession>
<name>A0A1L9AVH9_9BACT</name>
<comment type="caution">
    <text evidence="3">The sequence shown here is derived from an EMBL/GenBank/DDBJ whole genome shotgun (WGS) entry which is preliminary data.</text>
</comment>
<evidence type="ECO:0000313" key="4">
    <source>
        <dbReference type="Proteomes" id="UP000182229"/>
    </source>
</evidence>
<organism evidence="3 4">
    <name type="scientific">Cystobacter ferrugineus</name>
    <dbReference type="NCBI Taxonomy" id="83449"/>
    <lineage>
        <taxon>Bacteria</taxon>
        <taxon>Pseudomonadati</taxon>
        <taxon>Myxococcota</taxon>
        <taxon>Myxococcia</taxon>
        <taxon>Myxococcales</taxon>
        <taxon>Cystobacterineae</taxon>
        <taxon>Archangiaceae</taxon>
        <taxon>Cystobacter</taxon>
    </lineage>
</organism>
<feature type="chain" id="PRO_5012318345" description="Tox-REase-2 domain-containing protein" evidence="1">
    <location>
        <begin position="23"/>
        <end position="240"/>
    </location>
</feature>
<dbReference type="STRING" id="83449.BON30_45265"/>
<evidence type="ECO:0000256" key="1">
    <source>
        <dbReference type="SAM" id="SignalP"/>
    </source>
</evidence>
<dbReference type="InterPro" id="IPR028906">
    <property type="entry name" value="Tox-REase-2_dom"/>
</dbReference>
<reference evidence="4" key="1">
    <citation type="submission" date="2016-11" db="EMBL/GenBank/DDBJ databases">
        <authorList>
            <person name="Shukria A."/>
            <person name="Stevens D.C."/>
        </authorList>
    </citation>
    <scope>NUCLEOTIDE SEQUENCE [LARGE SCALE GENOMIC DNA]</scope>
    <source>
        <strain evidence="4">Cbfe23</strain>
    </source>
</reference>
<evidence type="ECO:0000313" key="3">
    <source>
        <dbReference type="EMBL" id="OJH34025.1"/>
    </source>
</evidence>
<keyword evidence="1" id="KW-0732">Signal</keyword>
<feature type="signal peptide" evidence="1">
    <location>
        <begin position="1"/>
        <end position="22"/>
    </location>
</feature>
<dbReference type="AlphaFoldDB" id="A0A1L9AVH9"/>